<dbReference type="OrthoDB" id="4201669at2759"/>
<dbReference type="PANTHER" id="PTHR23160:SF19">
    <property type="entry name" value="MYOSIN HEAVY CHAIN-RELATED PROTEIN"/>
    <property type="match status" value="1"/>
</dbReference>
<evidence type="ECO:0000313" key="4">
    <source>
        <dbReference type="EMBL" id="KAJ5168563.1"/>
    </source>
</evidence>
<dbReference type="RefSeq" id="XP_056545024.1">
    <property type="nucleotide sequence ID" value="XM_056686282.1"/>
</dbReference>
<evidence type="ECO:0000313" key="5">
    <source>
        <dbReference type="Proteomes" id="UP001149163"/>
    </source>
</evidence>
<evidence type="ECO:0000256" key="1">
    <source>
        <dbReference type="ARBA" id="ARBA00023054"/>
    </source>
</evidence>
<sequence length="1069" mass="119388">MPSGDSQTNIKTPSLMQRPQSCGIDMTGFSFTRPANQPKGFSLPALPRLSHLGHASLADSGVGDTQKQITHHARKPRSSNPIADPGQQSLEQYLGKSTSSPQSPPLGCSHNQVKEPRVDTTSTKQPENPISREQIIIDLEPGSDTALTTRAIVDSGILPTKSRLVSSHSVRDRKRVASDIQNFFSPRAPARPKDEFRISKSRRENLKAFPGQQQRSISSNKSGVHPLTEENLFELLIGRIKQREENEAAAANIQRHIEIQNLQLKEETQDLRTRLKVGQLHLQEKDTEIKKHQNQLENWKSKLRKFKQVVDEIGHDHDALKEETDQLKAAAANLEKEKNDLLQATEDVNLQISRAEGRIDEQREKIAENEKCISLLQQTLTTTEDQKESTQAELIKERNRNTALESYIQNYALAQAKQIGLVREGQAKLLQEVTSGLGSIAKNATISKDSILSETRAMFDECRASIQTLSEECSYKKVEIEGFTADARDAASRIDGLAMKLTDSVDNNTKVNVGVSGCIQESLHAIHTHVGINSQLFKQLADCDTSYGRLKDKFETVGPTLNNLNALIKSTIASESKLARQIEDLGEKLEEAQMPKGNPELEGQLMKKLTENTQLQLELERMSSEVDSLKQQSGEKNARIRDLQQSLAETIKRQETAADRSQRLEIENTALRGQVELSDQRARHELTTEHAASRDQMKSQFEQQLQIIQVERDELKNGTTVIMNQLSGVQNALIEAKELVDEQRKLHEAMAKETEQEIQQLTKSCTEHTARVDSQTLEIQKYQESEVASCMERNDLQEQLRKAQERIHELEQTLVTPAGLECPREPSANIVPFATIESRFSPQRATSPYGDPGAFAMLFMSDEFLLSTPLHKGSSNRDSPSRPEDVMNDSQTQPEVVDPAKVFDIPPDIDPPPPRINTKRKAVNFAPRRIEGSGGNTNGAVDAQTTSTEVQNSTRAEKDVEERINKLTKHTHKWTYSRSHASNTQSYAEQVRRVSSLRAASEKQVADPMLEVAAGGVREGVATVPDSVKKAEYSNTQIGGIAESKPSLLLNNPQHDSQRRSIIDWSHLR</sequence>
<dbReference type="AlphaFoldDB" id="A0A9W9LQ99"/>
<feature type="region of interest" description="Disordered" evidence="3">
    <location>
        <begin position="1046"/>
        <end position="1069"/>
    </location>
</feature>
<feature type="compositionally biased region" description="Polar residues" evidence="3">
    <location>
        <begin position="1"/>
        <end position="20"/>
    </location>
</feature>
<name>A0A9W9LQ99_9EURO</name>
<feature type="compositionally biased region" description="Polar residues" evidence="3">
    <location>
        <begin position="943"/>
        <end position="954"/>
    </location>
</feature>
<evidence type="ECO:0000256" key="2">
    <source>
        <dbReference type="SAM" id="Coils"/>
    </source>
</evidence>
<evidence type="ECO:0000256" key="3">
    <source>
        <dbReference type="SAM" id="MobiDB-lite"/>
    </source>
</evidence>
<feature type="coiled-coil region" evidence="2">
    <location>
        <begin position="605"/>
        <end position="646"/>
    </location>
</feature>
<feature type="coiled-coil region" evidence="2">
    <location>
        <begin position="698"/>
        <end position="813"/>
    </location>
</feature>
<comment type="caution">
    <text evidence="4">The sequence shown here is derived from an EMBL/GenBank/DDBJ whole genome shotgun (WGS) entry which is preliminary data.</text>
</comment>
<feature type="compositionally biased region" description="Polar residues" evidence="3">
    <location>
        <begin position="119"/>
        <end position="128"/>
    </location>
</feature>
<dbReference type="Proteomes" id="UP001149163">
    <property type="component" value="Unassembled WGS sequence"/>
</dbReference>
<accession>A0A9W9LQ99</accession>
<keyword evidence="5" id="KW-1185">Reference proteome</keyword>
<proteinExistence type="predicted"/>
<keyword evidence="1 2" id="KW-0175">Coiled coil</keyword>
<dbReference type="PANTHER" id="PTHR23160">
    <property type="entry name" value="SYNAPTONEMAL COMPLEX PROTEIN-RELATED"/>
    <property type="match status" value="1"/>
</dbReference>
<gene>
    <name evidence="4" type="ORF">N7482_004157</name>
</gene>
<dbReference type="GeneID" id="81425458"/>
<feature type="region of interest" description="Disordered" evidence="3">
    <location>
        <begin position="929"/>
        <end position="960"/>
    </location>
</feature>
<feature type="compositionally biased region" description="Basic and acidic residues" evidence="3">
    <location>
        <begin position="1056"/>
        <end position="1069"/>
    </location>
</feature>
<organism evidence="4 5">
    <name type="scientific">Penicillium canariense</name>
    <dbReference type="NCBI Taxonomy" id="189055"/>
    <lineage>
        <taxon>Eukaryota</taxon>
        <taxon>Fungi</taxon>
        <taxon>Dikarya</taxon>
        <taxon>Ascomycota</taxon>
        <taxon>Pezizomycotina</taxon>
        <taxon>Eurotiomycetes</taxon>
        <taxon>Eurotiomycetidae</taxon>
        <taxon>Eurotiales</taxon>
        <taxon>Aspergillaceae</taxon>
        <taxon>Penicillium</taxon>
    </lineage>
</organism>
<protein>
    <submittedName>
        <fullName evidence="4">Uncharacterized protein</fullName>
    </submittedName>
</protein>
<reference evidence="4" key="2">
    <citation type="journal article" date="2023" name="IMA Fungus">
        <title>Comparative genomic study of the Penicillium genus elucidates a diverse pangenome and 15 lateral gene transfer events.</title>
        <authorList>
            <person name="Petersen C."/>
            <person name="Sorensen T."/>
            <person name="Nielsen M.R."/>
            <person name="Sondergaard T.E."/>
            <person name="Sorensen J.L."/>
            <person name="Fitzpatrick D.A."/>
            <person name="Frisvad J.C."/>
            <person name="Nielsen K.L."/>
        </authorList>
    </citation>
    <scope>NUCLEOTIDE SEQUENCE</scope>
    <source>
        <strain evidence="4">IBT 26290</strain>
    </source>
</reference>
<feature type="region of interest" description="Disordered" evidence="3">
    <location>
        <begin position="869"/>
        <end position="897"/>
    </location>
</feature>
<feature type="coiled-coil region" evidence="2">
    <location>
        <begin position="282"/>
        <end position="400"/>
    </location>
</feature>
<dbReference type="EMBL" id="JAPQKN010000002">
    <property type="protein sequence ID" value="KAJ5168563.1"/>
    <property type="molecule type" value="Genomic_DNA"/>
</dbReference>
<reference evidence="4" key="1">
    <citation type="submission" date="2022-11" db="EMBL/GenBank/DDBJ databases">
        <authorList>
            <person name="Petersen C."/>
        </authorList>
    </citation>
    <scope>NUCLEOTIDE SEQUENCE</scope>
    <source>
        <strain evidence="4">IBT 26290</strain>
    </source>
</reference>
<feature type="region of interest" description="Disordered" evidence="3">
    <location>
        <begin position="1"/>
        <end position="130"/>
    </location>
</feature>
<feature type="compositionally biased region" description="Polar residues" evidence="3">
    <location>
        <begin position="78"/>
        <end position="101"/>
    </location>
</feature>